<dbReference type="CDD" id="cd00754">
    <property type="entry name" value="Ubl_MoaD"/>
    <property type="match status" value="1"/>
</dbReference>
<reference evidence="2" key="1">
    <citation type="journal article" date="2019" name="Int. J. Syst. Evol. Microbiol.">
        <title>The Global Catalogue of Microorganisms (GCM) 10K type strain sequencing project: providing services to taxonomists for standard genome sequencing and annotation.</title>
        <authorList>
            <consortium name="The Broad Institute Genomics Platform"/>
            <consortium name="The Broad Institute Genome Sequencing Center for Infectious Disease"/>
            <person name="Wu L."/>
            <person name="Ma J."/>
        </authorList>
    </citation>
    <scope>NUCLEOTIDE SEQUENCE [LARGE SCALE GENOMIC DNA]</scope>
    <source>
        <strain evidence="2">ZS-35-S2</strain>
    </source>
</reference>
<dbReference type="SUPFAM" id="SSF54285">
    <property type="entry name" value="MoaD/ThiS"/>
    <property type="match status" value="1"/>
</dbReference>
<comment type="caution">
    <text evidence="1">The sequence shown here is derived from an EMBL/GenBank/DDBJ whole genome shotgun (WGS) entry which is preliminary data.</text>
</comment>
<evidence type="ECO:0000313" key="1">
    <source>
        <dbReference type="EMBL" id="MFD2236060.1"/>
    </source>
</evidence>
<dbReference type="RefSeq" id="WP_209736008.1">
    <property type="nucleotide sequence ID" value="NZ_CP072611.1"/>
</dbReference>
<evidence type="ECO:0000313" key="2">
    <source>
        <dbReference type="Proteomes" id="UP001597371"/>
    </source>
</evidence>
<accession>A0ABW5CFP0</accession>
<proteinExistence type="predicted"/>
<dbReference type="EMBL" id="JBHUIJ010000002">
    <property type="protein sequence ID" value="MFD2236060.1"/>
    <property type="molecule type" value="Genomic_DNA"/>
</dbReference>
<dbReference type="Pfam" id="PF02597">
    <property type="entry name" value="ThiS"/>
    <property type="match status" value="1"/>
</dbReference>
<dbReference type="InterPro" id="IPR016155">
    <property type="entry name" value="Mopterin_synth/thiamin_S_b"/>
</dbReference>
<dbReference type="NCBIfam" id="TIGR01682">
    <property type="entry name" value="moaD"/>
    <property type="match status" value="1"/>
</dbReference>
<dbReference type="InterPro" id="IPR012675">
    <property type="entry name" value="Beta-grasp_dom_sf"/>
</dbReference>
<name>A0ABW5CFP0_9HYPH</name>
<organism evidence="1 2">
    <name type="scientific">Aureimonas populi</name>
    <dbReference type="NCBI Taxonomy" id="1701758"/>
    <lineage>
        <taxon>Bacteria</taxon>
        <taxon>Pseudomonadati</taxon>
        <taxon>Pseudomonadota</taxon>
        <taxon>Alphaproteobacteria</taxon>
        <taxon>Hyphomicrobiales</taxon>
        <taxon>Aurantimonadaceae</taxon>
        <taxon>Aureimonas</taxon>
    </lineage>
</organism>
<dbReference type="InterPro" id="IPR003749">
    <property type="entry name" value="ThiS/MoaD-like"/>
</dbReference>
<dbReference type="Gene3D" id="3.10.20.30">
    <property type="match status" value="1"/>
</dbReference>
<gene>
    <name evidence="1" type="primary">moaD</name>
    <name evidence="1" type="ORF">ACFSKQ_01100</name>
</gene>
<keyword evidence="2" id="KW-1185">Reference proteome</keyword>
<protein>
    <submittedName>
        <fullName evidence="1">Molybdopterin converting factor subunit 1</fullName>
    </submittedName>
</protein>
<dbReference type="Proteomes" id="UP001597371">
    <property type="component" value="Unassembled WGS sequence"/>
</dbReference>
<sequence>MKLVYFAWIRERIGLAEEEVALPAGIVTVADLLHWLKGRGPGYEAALQAPEIVRVALDQEHCHHSDPIGQAHEIALFPPMTGG</sequence>